<name>A0A0A9FXE5_ARUDO</name>
<reference evidence="1" key="2">
    <citation type="journal article" date="2015" name="Data Brief">
        <title>Shoot transcriptome of the giant reed, Arundo donax.</title>
        <authorList>
            <person name="Barrero R.A."/>
            <person name="Guerrero F.D."/>
            <person name="Moolhuijzen P."/>
            <person name="Goolsby J.A."/>
            <person name="Tidwell J."/>
            <person name="Bellgard S.E."/>
            <person name="Bellgard M.I."/>
        </authorList>
    </citation>
    <scope>NUCLEOTIDE SEQUENCE</scope>
    <source>
        <tissue evidence="1">Shoot tissue taken approximately 20 cm above the soil surface</tissue>
    </source>
</reference>
<protein>
    <submittedName>
        <fullName evidence="1">Uncharacterized protein</fullName>
    </submittedName>
</protein>
<proteinExistence type="predicted"/>
<accession>A0A0A9FXE5</accession>
<organism evidence="1">
    <name type="scientific">Arundo donax</name>
    <name type="common">Giant reed</name>
    <name type="synonym">Donax arundinaceus</name>
    <dbReference type="NCBI Taxonomy" id="35708"/>
    <lineage>
        <taxon>Eukaryota</taxon>
        <taxon>Viridiplantae</taxon>
        <taxon>Streptophyta</taxon>
        <taxon>Embryophyta</taxon>
        <taxon>Tracheophyta</taxon>
        <taxon>Spermatophyta</taxon>
        <taxon>Magnoliopsida</taxon>
        <taxon>Liliopsida</taxon>
        <taxon>Poales</taxon>
        <taxon>Poaceae</taxon>
        <taxon>PACMAD clade</taxon>
        <taxon>Arundinoideae</taxon>
        <taxon>Arundineae</taxon>
        <taxon>Arundo</taxon>
    </lineage>
</organism>
<dbReference type="AlphaFoldDB" id="A0A0A9FXE5"/>
<reference evidence="1" key="1">
    <citation type="submission" date="2014-09" db="EMBL/GenBank/DDBJ databases">
        <authorList>
            <person name="Magalhaes I.L.F."/>
            <person name="Oliveira U."/>
            <person name="Santos F.R."/>
            <person name="Vidigal T.H.D.A."/>
            <person name="Brescovit A.D."/>
            <person name="Santos A.J."/>
        </authorList>
    </citation>
    <scope>NUCLEOTIDE SEQUENCE</scope>
    <source>
        <tissue evidence="1">Shoot tissue taken approximately 20 cm above the soil surface</tissue>
    </source>
</reference>
<dbReference type="EMBL" id="GBRH01184883">
    <property type="protein sequence ID" value="JAE13013.1"/>
    <property type="molecule type" value="Transcribed_RNA"/>
</dbReference>
<evidence type="ECO:0000313" key="1">
    <source>
        <dbReference type="EMBL" id="JAE13013.1"/>
    </source>
</evidence>
<sequence>MRQQPTAVAFIYFILDLSGVPSVCI</sequence>